<proteinExistence type="predicted"/>
<dbReference type="Proteomes" id="UP000245708">
    <property type="component" value="Unassembled WGS sequence"/>
</dbReference>
<accession>A0A316GNM4</accession>
<gene>
    <name evidence="1" type="ORF">C7455_101674</name>
</gene>
<keyword evidence="2" id="KW-1185">Reference proteome</keyword>
<dbReference type="AlphaFoldDB" id="A0A316GNM4"/>
<comment type="caution">
    <text evidence="1">The sequence shown here is derived from an EMBL/GenBank/DDBJ whole genome shotgun (WGS) entry which is preliminary data.</text>
</comment>
<organism evidence="1 2">
    <name type="scientific">Roseicyclus mahoneyensis</name>
    <dbReference type="NCBI Taxonomy" id="164332"/>
    <lineage>
        <taxon>Bacteria</taxon>
        <taxon>Pseudomonadati</taxon>
        <taxon>Pseudomonadota</taxon>
        <taxon>Alphaproteobacteria</taxon>
        <taxon>Rhodobacterales</taxon>
        <taxon>Roseobacteraceae</taxon>
        <taxon>Roseicyclus</taxon>
    </lineage>
</organism>
<sequence>MTRGSNTGHAPTPEHVDFAVPSEDWTILKLLTVAYPNVPLRQKFRQSPYLKEVTLRQVLDGPFALNDFLDQCRRESHCGGTSVMRLRDVIEHAAIAMARK</sequence>
<protein>
    <submittedName>
        <fullName evidence="1">Uncharacterized protein</fullName>
    </submittedName>
</protein>
<dbReference type="OrthoDB" id="9997268at2"/>
<evidence type="ECO:0000313" key="1">
    <source>
        <dbReference type="EMBL" id="PWK62645.1"/>
    </source>
</evidence>
<reference evidence="1 2" key="1">
    <citation type="submission" date="2018-05" db="EMBL/GenBank/DDBJ databases">
        <title>Genomic Encyclopedia of Type Strains, Phase IV (KMG-IV): sequencing the most valuable type-strain genomes for metagenomic binning, comparative biology and taxonomic classification.</title>
        <authorList>
            <person name="Goeker M."/>
        </authorList>
    </citation>
    <scope>NUCLEOTIDE SEQUENCE [LARGE SCALE GENOMIC DNA]</scope>
    <source>
        <strain evidence="1 2">DSM 16097</strain>
    </source>
</reference>
<name>A0A316GNM4_9RHOB</name>
<dbReference type="EMBL" id="QGGW01000001">
    <property type="protein sequence ID" value="PWK62645.1"/>
    <property type="molecule type" value="Genomic_DNA"/>
</dbReference>
<dbReference type="RefSeq" id="WP_109665391.1">
    <property type="nucleotide sequence ID" value="NZ_QGGW01000001.1"/>
</dbReference>
<evidence type="ECO:0000313" key="2">
    <source>
        <dbReference type="Proteomes" id="UP000245708"/>
    </source>
</evidence>